<dbReference type="Proteomes" id="UP001548590">
    <property type="component" value="Unassembled WGS sequence"/>
</dbReference>
<keyword evidence="3" id="KW-0808">Transferase</keyword>
<dbReference type="InterPro" id="IPR001296">
    <property type="entry name" value="Glyco_trans_1"/>
</dbReference>
<dbReference type="Gene3D" id="3.40.50.2000">
    <property type="entry name" value="Glycogen Phosphorylase B"/>
    <property type="match status" value="2"/>
</dbReference>
<keyword evidence="4" id="KW-1185">Reference proteome</keyword>
<accession>A0ABV2CW27</accession>
<feature type="domain" description="Glycosyl transferase family 1" evidence="1">
    <location>
        <begin position="187"/>
        <end position="352"/>
    </location>
</feature>
<evidence type="ECO:0000313" key="4">
    <source>
        <dbReference type="Proteomes" id="UP001548590"/>
    </source>
</evidence>
<organism evidence="3 4">
    <name type="scientific">Uliginosibacterium paludis</name>
    <dbReference type="NCBI Taxonomy" id="1615952"/>
    <lineage>
        <taxon>Bacteria</taxon>
        <taxon>Pseudomonadati</taxon>
        <taxon>Pseudomonadota</taxon>
        <taxon>Betaproteobacteria</taxon>
        <taxon>Rhodocyclales</taxon>
        <taxon>Zoogloeaceae</taxon>
        <taxon>Uliginosibacterium</taxon>
    </lineage>
</organism>
<keyword evidence="3" id="KW-0328">Glycosyltransferase</keyword>
<dbReference type="PANTHER" id="PTHR12526">
    <property type="entry name" value="GLYCOSYLTRANSFERASE"/>
    <property type="match status" value="1"/>
</dbReference>
<gene>
    <name evidence="3" type="ORF">ABVT11_19980</name>
</gene>
<dbReference type="InterPro" id="IPR028098">
    <property type="entry name" value="Glyco_trans_4-like_N"/>
</dbReference>
<dbReference type="EC" id="2.4.-.-" evidence="3"/>
<dbReference type="Pfam" id="PF00534">
    <property type="entry name" value="Glycos_transf_1"/>
    <property type="match status" value="1"/>
</dbReference>
<feature type="domain" description="Glycosyltransferase subfamily 4-like N-terminal" evidence="2">
    <location>
        <begin position="24"/>
        <end position="181"/>
    </location>
</feature>
<protein>
    <submittedName>
        <fullName evidence="3">Glycosyltransferase family 4 protein</fullName>
        <ecNumber evidence="3">2.4.-.-</ecNumber>
    </submittedName>
</protein>
<evidence type="ECO:0000259" key="1">
    <source>
        <dbReference type="Pfam" id="PF00534"/>
    </source>
</evidence>
<dbReference type="PANTHER" id="PTHR12526:SF638">
    <property type="entry name" value="SPORE COAT PROTEIN SA"/>
    <property type="match status" value="1"/>
</dbReference>
<proteinExistence type="predicted"/>
<reference evidence="3 4" key="1">
    <citation type="submission" date="2024-07" db="EMBL/GenBank/DDBJ databases">
        <title>Uliginosibacterium paludis KCTC:42655.</title>
        <authorList>
            <person name="Kim M.K."/>
        </authorList>
    </citation>
    <scope>NUCLEOTIDE SEQUENCE [LARGE SCALE GENOMIC DNA]</scope>
    <source>
        <strain evidence="3 4">KCTC 42655</strain>
    </source>
</reference>
<dbReference type="RefSeq" id="WP_345924637.1">
    <property type="nucleotide sequence ID" value="NZ_JBDIVF010000001.1"/>
</dbReference>
<dbReference type="Pfam" id="PF13439">
    <property type="entry name" value="Glyco_transf_4"/>
    <property type="match status" value="1"/>
</dbReference>
<dbReference type="GO" id="GO:0016757">
    <property type="term" value="F:glycosyltransferase activity"/>
    <property type="evidence" value="ECO:0007669"/>
    <property type="project" value="UniProtKB-KW"/>
</dbReference>
<dbReference type="SUPFAM" id="SSF53756">
    <property type="entry name" value="UDP-Glycosyltransferase/glycogen phosphorylase"/>
    <property type="match status" value="1"/>
</dbReference>
<evidence type="ECO:0000259" key="2">
    <source>
        <dbReference type="Pfam" id="PF13439"/>
    </source>
</evidence>
<comment type="caution">
    <text evidence="3">The sequence shown here is derived from an EMBL/GenBank/DDBJ whole genome shotgun (WGS) entry which is preliminary data.</text>
</comment>
<dbReference type="CDD" id="cd03801">
    <property type="entry name" value="GT4_PimA-like"/>
    <property type="match status" value="1"/>
</dbReference>
<dbReference type="EMBL" id="JBEWLZ010000022">
    <property type="protein sequence ID" value="MET1492127.1"/>
    <property type="molecule type" value="Genomic_DNA"/>
</dbReference>
<name>A0ABV2CW27_9RHOO</name>
<sequence length="376" mass="41548">MAQYNTLLSQRCLHIVHTESSCGWGGQEIRILEESRGMMERGHRVTVLCPVESTLFARARDWGVKAVALPIREKRWPDFKAMRAWILENREDIDLVNTHSSTDSWLVALANLSLGKKAVPVLRTRHISAPVKNTFANRWLYNSAAQRIVTTGEGLRHELIDGLGLPPEKVQSIFTGINTKRFMPGSKIEARQKLGLDVNAVWIGIIATLRSWKGHKYLLKAIAELDDPRIRLVIVGDGPQRDKLNRLTVELGLTRTVRFAGQQRDVVPWLQALDVFALPSYANEGVSQAVMQAMAVGLPVITTPIGSSADVIKAGLTGMLVPPKDSKALAQAIRKLVDSPQEAARLGEGARAFALDNCGIERMITRMEAAFQRVAG</sequence>
<evidence type="ECO:0000313" key="3">
    <source>
        <dbReference type="EMBL" id="MET1492127.1"/>
    </source>
</evidence>